<proteinExistence type="predicted"/>
<evidence type="ECO:0000313" key="1">
    <source>
        <dbReference type="EMBL" id="MDB9223463.1"/>
    </source>
</evidence>
<comment type="caution">
    <text evidence="2">The sequence shown here is derived from an EMBL/GenBank/DDBJ whole genome shotgun (WGS) entry which is preliminary data.</text>
</comment>
<dbReference type="SUPFAM" id="SSF50969">
    <property type="entry name" value="YVTN repeat-like/Quinoprotein amine dehydrogenase"/>
    <property type="match status" value="1"/>
</dbReference>
<dbReference type="Proteomes" id="UP000283426">
    <property type="component" value="Unassembled WGS sequence"/>
</dbReference>
<dbReference type="PROSITE" id="PS51257">
    <property type="entry name" value="PROKAR_LIPOPROTEIN"/>
    <property type="match status" value="1"/>
</dbReference>
<dbReference type="Pfam" id="PF15869">
    <property type="entry name" value="TolB_like"/>
    <property type="match status" value="1"/>
</dbReference>
<accession>A0A412WHN7</accession>
<keyword evidence="1" id="KW-0449">Lipoprotein</keyword>
<sequence>MKKLHYIIISALLFGGCQSDPRLESEASPLVRTKVSELYYAQSDNIDLEALNIVSPSKFVKKGNLYAILTPNSAYRFAIYDSESGNVTRLVPAGKNEGEGMYYISMNLQGDIVSAFDFGSGRLVEIDLNEYATPGYRPVFTSLAEDGKTPFGAIRLDERILSTGLYTAGRYCISQATGYNSYSVSYPTCADPTLTDTLKSIFYASNILALNPMHSKVACANMQSGCLDICEIHDNELSRINEVHMTTPRVKFNRHRPKGRGLTHPVTYSRNNLFGFCDLAVSENYIFALYSGRTLKDYNLDVDKGKTIVVFDWNGLHVRTYQLQNACSAISYDAADNTIYALSQEGNKPQIITLNL</sequence>
<organism evidence="2 3">
    <name type="scientific">Odoribacter splanchnicus</name>
    <dbReference type="NCBI Taxonomy" id="28118"/>
    <lineage>
        <taxon>Bacteria</taxon>
        <taxon>Pseudomonadati</taxon>
        <taxon>Bacteroidota</taxon>
        <taxon>Bacteroidia</taxon>
        <taxon>Bacteroidales</taxon>
        <taxon>Odoribacteraceae</taxon>
        <taxon>Odoribacter</taxon>
    </lineage>
</organism>
<evidence type="ECO:0000313" key="2">
    <source>
        <dbReference type="EMBL" id="RGV26721.1"/>
    </source>
</evidence>
<dbReference type="RefSeq" id="WP_046404979.1">
    <property type="nucleotide sequence ID" value="NZ_JABWDG010000042.1"/>
</dbReference>
<reference evidence="2 3" key="1">
    <citation type="submission" date="2018-08" db="EMBL/GenBank/DDBJ databases">
        <title>A genome reference for cultivated species of the human gut microbiota.</title>
        <authorList>
            <person name="Zou Y."/>
            <person name="Xue W."/>
            <person name="Luo G."/>
        </authorList>
    </citation>
    <scope>NUCLEOTIDE SEQUENCE [LARGE SCALE GENOMIC DNA]</scope>
    <source>
        <strain evidence="2 3">AF14-6AC</strain>
    </source>
</reference>
<dbReference type="AlphaFoldDB" id="A0A412WHN7"/>
<dbReference type="EMBL" id="QRYW01000017">
    <property type="protein sequence ID" value="RGV26721.1"/>
    <property type="molecule type" value="Genomic_DNA"/>
</dbReference>
<dbReference type="Proteomes" id="UP001212263">
    <property type="component" value="Unassembled WGS sequence"/>
</dbReference>
<reference evidence="1" key="2">
    <citation type="submission" date="2023-01" db="EMBL/GenBank/DDBJ databases">
        <title>Human gut microbiome strain richness.</title>
        <authorList>
            <person name="Chen-Liaw A."/>
        </authorList>
    </citation>
    <scope>NUCLEOTIDE SEQUENCE</scope>
    <source>
        <strain evidence="1">RTP21484st1_B7_RTP21484_190118</strain>
    </source>
</reference>
<gene>
    <name evidence="2" type="ORF">DWW24_09195</name>
    <name evidence="1" type="ORF">PN645_10650</name>
</gene>
<name>A0A412WHN7_9BACT</name>
<protein>
    <submittedName>
        <fullName evidence="1">BF3164 family lipoprotein</fullName>
    </submittedName>
</protein>
<dbReference type="InterPro" id="IPR011044">
    <property type="entry name" value="Quino_amine_DH_bsu"/>
</dbReference>
<evidence type="ECO:0000313" key="3">
    <source>
        <dbReference type="Proteomes" id="UP000283426"/>
    </source>
</evidence>
<dbReference type="EMBL" id="JAQMRD010000012">
    <property type="protein sequence ID" value="MDB9223463.1"/>
    <property type="molecule type" value="Genomic_DNA"/>
</dbReference>